<proteinExistence type="predicted"/>
<comment type="caution">
    <text evidence="2">The sequence shown here is derived from an EMBL/GenBank/DDBJ whole genome shotgun (WGS) entry which is preliminary data.</text>
</comment>
<organism evidence="2 3">
    <name type="scientific">Bacillus cereus</name>
    <dbReference type="NCBI Taxonomy" id="1396"/>
    <lineage>
        <taxon>Bacteria</taxon>
        <taxon>Bacillati</taxon>
        <taxon>Bacillota</taxon>
        <taxon>Bacilli</taxon>
        <taxon>Bacillales</taxon>
        <taxon>Bacillaceae</taxon>
        <taxon>Bacillus</taxon>
        <taxon>Bacillus cereus group</taxon>
    </lineage>
</organism>
<gene>
    <name evidence="2" type="ORF">B4077_2583</name>
</gene>
<evidence type="ECO:0000313" key="3">
    <source>
        <dbReference type="Proteomes" id="UP000035214"/>
    </source>
</evidence>
<accession>A0A0G8F5L9</accession>
<dbReference type="AlphaFoldDB" id="A0A0G8F5L9"/>
<dbReference type="RefSeq" id="WP_170958655.1">
    <property type="nucleotide sequence ID" value="NZ_LCYI01000010.1"/>
</dbReference>
<dbReference type="PATRIC" id="fig|1396.428.peg.262"/>
<dbReference type="Proteomes" id="UP000035214">
    <property type="component" value="Unassembled WGS sequence"/>
</dbReference>
<sequence length="58" mass="6691">MTYLEQINKLSSQLPLVVLQDIHNHVRDWLASGGEENDSYIGQKLRFAENYLKARGTE</sequence>
<protein>
    <recommendedName>
        <fullName evidence="1">DUF6877 domain-containing protein</fullName>
    </recommendedName>
</protein>
<dbReference type="InterPro" id="IPR049242">
    <property type="entry name" value="DUF6877"/>
</dbReference>
<evidence type="ECO:0000313" key="2">
    <source>
        <dbReference type="EMBL" id="KLA31823.1"/>
    </source>
</evidence>
<feature type="domain" description="DUF6877" evidence="1">
    <location>
        <begin position="1"/>
        <end position="53"/>
    </location>
</feature>
<name>A0A0G8F5L9_BACCE</name>
<dbReference type="EMBL" id="LCYI01000010">
    <property type="protein sequence ID" value="KLA31823.1"/>
    <property type="molecule type" value="Genomic_DNA"/>
</dbReference>
<reference evidence="2 3" key="1">
    <citation type="submission" date="2015-04" db="EMBL/GenBank/DDBJ databases">
        <title>Draft Genome Sequences of Eight Spore-Forming Food Isolates of Bacillus cereus Genome sequencing.</title>
        <authorList>
            <person name="Krawcyk A.O."/>
            <person name="de Jong A."/>
            <person name="Eijlander R.T."/>
            <person name="Berendsen E.M."/>
            <person name="Holsappel S."/>
            <person name="Wells-Bennik M."/>
            <person name="Kuipers O.P."/>
        </authorList>
    </citation>
    <scope>NUCLEOTIDE SEQUENCE [LARGE SCALE GENOMIC DNA]</scope>
    <source>
        <strain evidence="2 3">B4077</strain>
    </source>
</reference>
<dbReference type="Pfam" id="PF21793">
    <property type="entry name" value="DUF6877"/>
    <property type="match status" value="1"/>
</dbReference>
<evidence type="ECO:0000259" key="1">
    <source>
        <dbReference type="Pfam" id="PF21793"/>
    </source>
</evidence>